<dbReference type="Proteomes" id="UP000005220">
    <property type="component" value="Chromosome 4"/>
</dbReference>
<dbReference type="STRING" id="1071382.H2ATX2"/>
<dbReference type="KEGG" id="kaf:KAFR_0D01750"/>
<gene>
    <name evidence="2" type="primary">KAFR0D01750</name>
    <name evidence="2" type="ORF">KAFR_0D01750</name>
</gene>
<evidence type="ECO:0000256" key="1">
    <source>
        <dbReference type="SAM" id="MobiDB-lite"/>
    </source>
</evidence>
<dbReference type="EMBL" id="HE650824">
    <property type="protein sequence ID" value="CCF57822.1"/>
    <property type="molecule type" value="Genomic_DNA"/>
</dbReference>
<reference evidence="2 3" key="1">
    <citation type="journal article" date="2011" name="Proc. Natl. Acad. Sci. U.S.A.">
        <title>Evolutionary erosion of yeast sex chromosomes by mating-type switching accidents.</title>
        <authorList>
            <person name="Gordon J.L."/>
            <person name="Armisen D."/>
            <person name="Proux-Wera E."/>
            <person name="Oheigeartaigh S.S."/>
            <person name="Byrne K.P."/>
            <person name="Wolfe K.H."/>
        </authorList>
    </citation>
    <scope>NUCLEOTIDE SEQUENCE [LARGE SCALE GENOMIC DNA]</scope>
    <source>
        <strain evidence="3">ATCC 22294 / BCRC 22015 / CBS 2517 / CECT 1963 / NBRC 1671 / NRRL Y-8276</strain>
    </source>
</reference>
<sequence>MNVLEDLENDSLDDDMLDNNKGQEESNTNSSSRGTPVRKSLFYKSSSPVPNTIINRKETPDVISSMKRIRFYEDDTTNSGFISPKMKEVKKLTLNRSRQIKLNQLKRLKDTKTSKIDPWDFRKALVLEFTQLLNSSDDHEDEEGDNIHWKKIKKELSNSIIQLAEVNMKGAIQEVFNKYSFELTTVLHGDGSETDKVLKTKETLMGEILGRMQVSLNGSKLPAGTDDQDMDVEYIVAKRKVIQERYMKELKSLENLEVEIFKQKEKLKETRTFIENLKQTNTQTLTNKLINNDLHPILNKAIENDYGIIKPDNGLSNDLSIYKKDIAQYNLHIEDVSIDDTVLPKAPVSSEDVISALPSLRKYREAATALTENISRFLKDQDDIVRTLASANETI</sequence>
<evidence type="ECO:0000313" key="3">
    <source>
        <dbReference type="Proteomes" id="UP000005220"/>
    </source>
</evidence>
<accession>H2ATX2</accession>
<keyword evidence="3" id="KW-1185">Reference proteome</keyword>
<protein>
    <submittedName>
        <fullName evidence="2">Uncharacterized protein</fullName>
    </submittedName>
</protein>
<dbReference type="GeneID" id="13885780"/>
<organism evidence="2 3">
    <name type="scientific">Kazachstania africana (strain ATCC 22294 / BCRC 22015 / CBS 2517 / CECT 1963 / NBRC 1671 / NRRL Y-8276)</name>
    <name type="common">Yeast</name>
    <name type="synonym">Kluyveromyces africanus</name>
    <dbReference type="NCBI Taxonomy" id="1071382"/>
    <lineage>
        <taxon>Eukaryota</taxon>
        <taxon>Fungi</taxon>
        <taxon>Dikarya</taxon>
        <taxon>Ascomycota</taxon>
        <taxon>Saccharomycotina</taxon>
        <taxon>Saccharomycetes</taxon>
        <taxon>Saccharomycetales</taxon>
        <taxon>Saccharomycetaceae</taxon>
        <taxon>Kazachstania</taxon>
    </lineage>
</organism>
<feature type="compositionally biased region" description="Acidic residues" evidence="1">
    <location>
        <begin position="1"/>
        <end position="17"/>
    </location>
</feature>
<dbReference type="HOGENOM" id="CLU_058662_0_0_1"/>
<dbReference type="InParanoid" id="H2ATX2"/>
<dbReference type="RefSeq" id="XP_003956957.1">
    <property type="nucleotide sequence ID" value="XM_003956908.1"/>
</dbReference>
<proteinExistence type="predicted"/>
<dbReference type="AlphaFoldDB" id="H2ATX2"/>
<dbReference type="eggNOG" id="ENOG502S031">
    <property type="taxonomic scope" value="Eukaryota"/>
</dbReference>
<dbReference type="FunCoup" id="H2ATX2">
    <property type="interactions" value="92"/>
</dbReference>
<evidence type="ECO:0000313" key="2">
    <source>
        <dbReference type="EMBL" id="CCF57822.1"/>
    </source>
</evidence>
<name>H2ATX2_KAZAF</name>
<dbReference type="OrthoDB" id="4068255at2759"/>
<feature type="compositionally biased region" description="Polar residues" evidence="1">
    <location>
        <begin position="25"/>
        <end position="34"/>
    </location>
</feature>
<feature type="region of interest" description="Disordered" evidence="1">
    <location>
        <begin position="1"/>
        <end position="51"/>
    </location>
</feature>